<reference evidence="3" key="1">
    <citation type="submission" date="2020-01" db="EMBL/GenBank/DDBJ databases">
        <title>'Steroidobacter agaridevorans' sp. nov., agar-degrading bacteria isolated from rhizosphere soils.</title>
        <authorList>
            <person name="Ikenaga M."/>
            <person name="Kataoka M."/>
            <person name="Murouchi A."/>
            <person name="Katsuragi S."/>
            <person name="Sakai M."/>
        </authorList>
    </citation>
    <scope>NUCLEOTIDE SEQUENCE [LARGE SCALE GENOMIC DNA]</scope>
    <source>
        <strain evidence="3">YU21-B</strain>
    </source>
</reference>
<organism evidence="2 3">
    <name type="scientific">Steroidobacter agaridevorans</name>
    <dbReference type="NCBI Taxonomy" id="2695856"/>
    <lineage>
        <taxon>Bacteria</taxon>
        <taxon>Pseudomonadati</taxon>
        <taxon>Pseudomonadota</taxon>
        <taxon>Gammaproteobacteria</taxon>
        <taxon>Steroidobacterales</taxon>
        <taxon>Steroidobacteraceae</taxon>
        <taxon>Steroidobacter</taxon>
    </lineage>
</organism>
<dbReference type="EMBL" id="BLJN01000004">
    <property type="protein sequence ID" value="GFE82239.1"/>
    <property type="molecule type" value="Genomic_DNA"/>
</dbReference>
<dbReference type="Pfam" id="PF08906">
    <property type="entry name" value="T6SS_Tdi1_C"/>
    <property type="match status" value="1"/>
</dbReference>
<name>A0A829YG42_9GAMM</name>
<dbReference type="InterPro" id="IPR015002">
    <property type="entry name" value="T6SS_Tdi1_C"/>
</dbReference>
<dbReference type="RefSeq" id="WP_161813902.1">
    <property type="nucleotide sequence ID" value="NZ_BLJN01000004.1"/>
</dbReference>
<sequence length="207" mass="23243">MQEFAQKYPPDCKPRQSAEAYARALLGFTRAADRLARYGGCSFGGGIYRLYGAEEIETWTTAVHESFPEYAGRVRCFGRDWLCNQFCLDNRRLQDAESMVLLFEIGTGKVLKIPETFAGFHSQLIVEDPDAALAEDFFDRWRTVDSRPLGAAECVGYKVPLVLGGQDEVSNLERSDASVYWHLMTQVLMKTRNLPPETKVRGVSGEG</sequence>
<dbReference type="AlphaFoldDB" id="A0A829YG42"/>
<comment type="caution">
    <text evidence="2">The sequence shown here is derived from an EMBL/GenBank/DDBJ whole genome shotgun (WGS) entry which is preliminary data.</text>
</comment>
<evidence type="ECO:0000313" key="3">
    <source>
        <dbReference type="Proteomes" id="UP000445000"/>
    </source>
</evidence>
<dbReference type="Proteomes" id="UP000445000">
    <property type="component" value="Unassembled WGS sequence"/>
</dbReference>
<evidence type="ECO:0000313" key="2">
    <source>
        <dbReference type="EMBL" id="GFE82239.1"/>
    </source>
</evidence>
<gene>
    <name evidence="2" type="ORF">GCM10011487_42390</name>
</gene>
<protein>
    <recommendedName>
        <fullName evidence="1">T6SS immunity protein Tdi1 C-terminal domain-containing protein</fullName>
    </recommendedName>
</protein>
<accession>A0A829YG42</accession>
<keyword evidence="3" id="KW-1185">Reference proteome</keyword>
<feature type="domain" description="T6SS immunity protein Tdi1 C-terminal" evidence="1">
    <location>
        <begin position="148"/>
        <end position="186"/>
    </location>
</feature>
<evidence type="ECO:0000259" key="1">
    <source>
        <dbReference type="Pfam" id="PF08906"/>
    </source>
</evidence>
<proteinExistence type="predicted"/>